<dbReference type="Pfam" id="PF04480">
    <property type="entry name" value="DUF559"/>
    <property type="match status" value="1"/>
</dbReference>
<dbReference type="GO" id="GO:0016787">
    <property type="term" value="F:hydrolase activity"/>
    <property type="evidence" value="ECO:0007669"/>
    <property type="project" value="UniProtKB-KW"/>
</dbReference>
<evidence type="ECO:0000256" key="5">
    <source>
        <dbReference type="ARBA" id="ARBA00023204"/>
    </source>
</evidence>
<dbReference type="Pfam" id="PF03852">
    <property type="entry name" value="Vsr"/>
    <property type="match status" value="1"/>
</dbReference>
<dbReference type="NCBIfam" id="TIGR00632">
    <property type="entry name" value="vsr"/>
    <property type="match status" value="1"/>
</dbReference>
<gene>
    <name evidence="8" type="ORF">COT91_04585</name>
</gene>
<keyword evidence="4" id="KW-0378">Hydrolase</keyword>
<sequence length="150" mass="18514">MKKTKNYLNRNFKKERSDDLLPAKKRSELMSKIRSRDTKFEREFIFSLRKATSKRFRTNVASIKGKPDIVFQKDKVCVFLDSNFWHGWYYPRWKHLLKNNFWREKIQNNRKRDRKTTAYLRENGWIVLRFWEHDIKQNSTKVVSHIMQKL</sequence>
<evidence type="ECO:0000313" key="9">
    <source>
        <dbReference type="Proteomes" id="UP000230557"/>
    </source>
</evidence>
<comment type="similarity">
    <text evidence="6">Belongs to the Vsr family.</text>
</comment>
<dbReference type="InterPro" id="IPR011335">
    <property type="entry name" value="Restrct_endonuc-II-like"/>
</dbReference>
<organism evidence="8 9">
    <name type="scientific">Candidatus Doudnabacteria bacterium CG10_big_fil_rev_8_21_14_0_10_41_10</name>
    <dbReference type="NCBI Taxonomy" id="1974551"/>
    <lineage>
        <taxon>Bacteria</taxon>
        <taxon>Candidatus Doudnaibacteriota</taxon>
    </lineage>
</organism>
<protein>
    <submittedName>
        <fullName evidence="8">Very short patch repair endonuclease</fullName>
    </submittedName>
</protein>
<comment type="caution">
    <text evidence="8">The sequence shown here is derived from an EMBL/GenBank/DDBJ whole genome shotgun (WGS) entry which is preliminary data.</text>
</comment>
<reference evidence="9" key="1">
    <citation type="submission" date="2017-09" db="EMBL/GenBank/DDBJ databases">
        <title>Depth-based differentiation of microbial function through sediment-hosted aquifers and enrichment of novel symbionts in the deep terrestrial subsurface.</title>
        <authorList>
            <person name="Probst A.J."/>
            <person name="Ladd B."/>
            <person name="Jarett J.K."/>
            <person name="Geller-Mcgrath D.E."/>
            <person name="Sieber C.M.K."/>
            <person name="Emerson J.B."/>
            <person name="Anantharaman K."/>
            <person name="Thomas B.C."/>
            <person name="Malmstrom R."/>
            <person name="Stieglmeier M."/>
            <person name="Klingl A."/>
            <person name="Woyke T."/>
            <person name="Ryan C.M."/>
            <person name="Banfield J.F."/>
        </authorList>
    </citation>
    <scope>NUCLEOTIDE SEQUENCE [LARGE SCALE GENOMIC DNA]</scope>
</reference>
<evidence type="ECO:0000259" key="7">
    <source>
        <dbReference type="Pfam" id="PF04480"/>
    </source>
</evidence>
<keyword evidence="3" id="KW-0227">DNA damage</keyword>
<dbReference type="EMBL" id="PFAJ01000060">
    <property type="protein sequence ID" value="PIR96838.1"/>
    <property type="molecule type" value="Genomic_DNA"/>
</dbReference>
<feature type="domain" description="DUF559" evidence="7">
    <location>
        <begin position="108"/>
        <end position="150"/>
    </location>
</feature>
<evidence type="ECO:0000256" key="4">
    <source>
        <dbReference type="ARBA" id="ARBA00022801"/>
    </source>
</evidence>
<dbReference type="SUPFAM" id="SSF52980">
    <property type="entry name" value="Restriction endonuclease-like"/>
    <property type="match status" value="1"/>
</dbReference>
<keyword evidence="5" id="KW-0234">DNA repair</keyword>
<dbReference type="Proteomes" id="UP000230557">
    <property type="component" value="Unassembled WGS sequence"/>
</dbReference>
<dbReference type="InterPro" id="IPR007569">
    <property type="entry name" value="DUF559"/>
</dbReference>
<name>A0A2H0VCJ5_9BACT</name>
<dbReference type="CDD" id="cd00221">
    <property type="entry name" value="Vsr"/>
    <property type="match status" value="1"/>
</dbReference>
<evidence type="ECO:0000256" key="6">
    <source>
        <dbReference type="ARBA" id="ARBA00029466"/>
    </source>
</evidence>
<accession>A0A2H0VCJ5</accession>
<evidence type="ECO:0000256" key="3">
    <source>
        <dbReference type="ARBA" id="ARBA00022763"/>
    </source>
</evidence>
<keyword evidence="1" id="KW-0540">Nuclease</keyword>
<evidence type="ECO:0000313" key="8">
    <source>
        <dbReference type="EMBL" id="PIR96838.1"/>
    </source>
</evidence>
<dbReference type="GO" id="GO:0006298">
    <property type="term" value="P:mismatch repair"/>
    <property type="evidence" value="ECO:0007669"/>
    <property type="project" value="InterPro"/>
</dbReference>
<dbReference type="GO" id="GO:0004519">
    <property type="term" value="F:endonuclease activity"/>
    <property type="evidence" value="ECO:0007669"/>
    <property type="project" value="UniProtKB-KW"/>
</dbReference>
<dbReference type="InterPro" id="IPR004603">
    <property type="entry name" value="DNA_mismatch_endonuc_vsr"/>
</dbReference>
<keyword evidence="2 8" id="KW-0255">Endonuclease</keyword>
<proteinExistence type="inferred from homology"/>
<evidence type="ECO:0000256" key="1">
    <source>
        <dbReference type="ARBA" id="ARBA00022722"/>
    </source>
</evidence>
<evidence type="ECO:0000256" key="2">
    <source>
        <dbReference type="ARBA" id="ARBA00022759"/>
    </source>
</evidence>
<dbReference type="AlphaFoldDB" id="A0A2H0VCJ5"/>
<dbReference type="Gene3D" id="3.40.960.10">
    <property type="entry name" value="VSR Endonuclease"/>
    <property type="match status" value="1"/>
</dbReference>